<keyword evidence="14" id="KW-1185">Reference proteome</keyword>
<evidence type="ECO:0000256" key="10">
    <source>
        <dbReference type="SAM" id="MobiDB-lite"/>
    </source>
</evidence>
<dbReference type="OrthoDB" id="430051at2759"/>
<evidence type="ECO:0000256" key="7">
    <source>
        <dbReference type="ARBA" id="ARBA00023029"/>
    </source>
</evidence>
<evidence type="ECO:0000313" key="14">
    <source>
        <dbReference type="Proteomes" id="UP000054937"/>
    </source>
</evidence>
<sequence>MNAQDILKNLQNLQDINQNIQQAKGFQQKNQDQYPSNNQTQQRGRQQSQYQQYQQNDYNKKSPIQQNFQQYPSNQNDNLIQQNQIQNRQNSQNNYQYQQNQAQSLRDTSFQSYNSQQNYQNYQQSQPQQNINQERKNSISQKNNYKNNNNNGKSYNNNKNNNNVNNRKESSDNIQENSYQYQKQQQQQYQNFQESGLRNLSVEQQQPQQQNQRQIKPWNLGQNGTQTGQTQSQGGAHYYNTQDLKPYFKSDYRNDELDLNKDQRGLQLPTDYSQNFNQNQNQNQNQSQNNQIQLQQDLHRKPYQNQSYQQNQGQSQQDTSFTQNINKPYTYSQVPKTSIHDKPGTRPGQNLIQDFKSGGSKQQFEQNHQRIEQDNGSMFNPQEKYQIFTNPYQELELTQKKEFLQQNFDENQFDNRKYTVLMIAEKPSIARNIAEALSGKSGFNTRKGNCKFCNVYEYYGTMFGKKAFFKVTSVIGHIYTTDFPVGYQDWRKIDPLDLFDAPTMKKETNPDSNIIGHLQKESLGSSYVVLWLDNDREGENICFEALNICKPNLIKENFMQIYRAKFSSITEQDIRIAFKNLNCGPNINESISVDARQIIDLKIGVAFSRFQTRYLVRKYQELNQKKVTFGPCQTPTLAFCVARDDEIAQFRSQNFYRPIPRATVYNNQQIALEWSKDRTFDQQEAEQVKLEMDQIGQVQVINCENQQSTRQKPEGLNTVVMLKLASQQIGMGPQQTMHFAEKLYLGGFTTYPRTESTRYSGNFDHQGVLQAIAANRGNQQIAQYAQKLLNFGTSQPKHGKDVGDHPPITPTSKTPTFLQKQEQILYELICRQYMATLSPDAKFQKKKITFMGQQSKFFLKGTACENKGFIEIMPWIKIHENEIPNFQQGDVLRLDKTDLHIGKTQPPDHISESELITLMEKNGIGTDASMATHINNICERDYVQVVGQSRRLVPTQLGKSLFHGYQSIDTELVAPELRSSIERSVDLIAKGEVKYEEVLKNVLNLFRSKYVYFVSNIGKFDSFFNVTFSSIDQAIALASGFSKCGRCKKEAKLLQKVNKLYCDQCKFMYGLPRALNYEAAVDCFCPVDGYQLILCLINKNGNQKKISICPLCYQKSPAIEEIQFNRFDRVSCNACSNRNCHFSMGYNEIAKCRHCNSGGRLVLDWPQNGKYTMTCNVCQYQYQLCHNGQVYRSKTTCNFCRSHIVKVELNEPERGYNDMVFEGCVFCDPTFCRVMLQFPPQAEDAQEKRGNFLQINQVEEGKENKPGGNQKEKAKRGPKPGPRKPYTKKGGNQNNNNVGGSGRKMGTQRGKNAGTERYSNSKNSKRKQVYGGGNNNNRQTPQKGRQNNKQGFQYSNNNLQDPMAILRKPIQKH</sequence>
<dbReference type="InterPro" id="IPR023406">
    <property type="entry name" value="Topo_IA_AS"/>
</dbReference>
<organism evidence="13 14">
    <name type="scientific">Pseudocohnilembus persalinus</name>
    <name type="common">Ciliate</name>
    <dbReference type="NCBI Taxonomy" id="266149"/>
    <lineage>
        <taxon>Eukaryota</taxon>
        <taxon>Sar</taxon>
        <taxon>Alveolata</taxon>
        <taxon>Ciliophora</taxon>
        <taxon>Intramacronucleata</taxon>
        <taxon>Oligohymenophorea</taxon>
        <taxon>Scuticociliatia</taxon>
        <taxon>Philasterida</taxon>
        <taxon>Pseudocohnilembidae</taxon>
        <taxon>Pseudocohnilembus</taxon>
    </lineage>
</organism>
<evidence type="ECO:0000259" key="11">
    <source>
        <dbReference type="PROSITE" id="PS50880"/>
    </source>
</evidence>
<dbReference type="PROSITE" id="PS52039">
    <property type="entry name" value="TOPO_IA_2"/>
    <property type="match status" value="1"/>
</dbReference>
<comment type="cofactor">
    <cofactor evidence="2">
        <name>Mg(2+)</name>
        <dbReference type="ChEBI" id="CHEBI:18420"/>
    </cofactor>
</comment>
<feature type="compositionally biased region" description="Low complexity" evidence="10">
    <location>
        <begin position="141"/>
        <end position="165"/>
    </location>
</feature>
<dbReference type="SMART" id="SM00493">
    <property type="entry name" value="TOPRIM"/>
    <property type="match status" value="1"/>
</dbReference>
<reference evidence="13 14" key="1">
    <citation type="journal article" date="2015" name="Sci. Rep.">
        <title>Genome of the facultative scuticociliatosis pathogen Pseudocohnilembus persalinus provides insight into its virulence through horizontal gene transfer.</title>
        <authorList>
            <person name="Xiong J."/>
            <person name="Wang G."/>
            <person name="Cheng J."/>
            <person name="Tian M."/>
            <person name="Pan X."/>
            <person name="Warren A."/>
            <person name="Jiang C."/>
            <person name="Yuan D."/>
            <person name="Miao W."/>
        </authorList>
    </citation>
    <scope>NUCLEOTIDE SEQUENCE [LARGE SCALE GENOMIC DNA]</scope>
    <source>
        <strain evidence="13">36N120E</strain>
    </source>
</reference>
<feature type="region of interest" description="Disordered" evidence="10">
    <location>
        <begin position="1255"/>
        <end position="1373"/>
    </location>
</feature>
<feature type="compositionally biased region" description="Polar residues" evidence="10">
    <location>
        <begin position="1335"/>
        <end position="1360"/>
    </location>
</feature>
<dbReference type="Pfam" id="PF01131">
    <property type="entry name" value="Topoisom_bac"/>
    <property type="match status" value="1"/>
</dbReference>
<dbReference type="InterPro" id="IPR006171">
    <property type="entry name" value="TOPRIM_dom"/>
</dbReference>
<dbReference type="PANTHER" id="PTHR11390:SF20">
    <property type="entry name" value="DNA TOPOISOMERASE 3-BETA-1"/>
    <property type="match status" value="1"/>
</dbReference>
<feature type="compositionally biased region" description="Low complexity" evidence="10">
    <location>
        <begin position="36"/>
        <end position="48"/>
    </location>
</feature>
<dbReference type="PROSITE" id="PS00396">
    <property type="entry name" value="TOPO_IA_1"/>
    <property type="match status" value="1"/>
</dbReference>
<evidence type="ECO:0000256" key="4">
    <source>
        <dbReference type="ARBA" id="ARBA00012891"/>
    </source>
</evidence>
<feature type="compositionally biased region" description="Low complexity" evidence="10">
    <location>
        <begin position="274"/>
        <end position="292"/>
    </location>
</feature>
<feature type="region of interest" description="Disordered" evidence="10">
    <location>
        <begin position="267"/>
        <end position="292"/>
    </location>
</feature>
<feature type="compositionally biased region" description="Polar residues" evidence="10">
    <location>
        <begin position="24"/>
        <end position="35"/>
    </location>
</feature>
<dbReference type="InterPro" id="IPR056452">
    <property type="entry name" value="Zn_ribbon_TOP3B"/>
</dbReference>
<dbReference type="EC" id="5.6.2.1" evidence="4"/>
<evidence type="ECO:0000256" key="8">
    <source>
        <dbReference type="ARBA" id="ARBA00023125"/>
    </source>
</evidence>
<dbReference type="FunFam" id="1.10.290.10:FF:000003">
    <property type="entry name" value="DNA topoisomerase"/>
    <property type="match status" value="1"/>
</dbReference>
<dbReference type="SMART" id="SM00437">
    <property type="entry name" value="TOP1Ac"/>
    <property type="match status" value="1"/>
</dbReference>
<feature type="compositionally biased region" description="Low complexity" evidence="10">
    <location>
        <begin position="204"/>
        <end position="214"/>
    </location>
</feature>
<dbReference type="FunFam" id="3.40.50.140:FF:000003">
    <property type="entry name" value="DNA topoisomerase"/>
    <property type="match status" value="1"/>
</dbReference>
<evidence type="ECO:0000259" key="12">
    <source>
        <dbReference type="PROSITE" id="PS52039"/>
    </source>
</evidence>
<dbReference type="GO" id="GO:0046872">
    <property type="term" value="F:metal ion binding"/>
    <property type="evidence" value="ECO:0007669"/>
    <property type="project" value="UniProtKB-KW"/>
</dbReference>
<dbReference type="InParanoid" id="A0A0V0QDE0"/>
<dbReference type="InterPro" id="IPR023405">
    <property type="entry name" value="Topo_IA_core_domain"/>
</dbReference>
<keyword evidence="5" id="KW-0479">Metal-binding</keyword>
<feature type="compositionally biased region" description="Polar residues" evidence="10">
    <location>
        <begin position="191"/>
        <end position="203"/>
    </location>
</feature>
<name>A0A0V0QDE0_PSEPJ</name>
<keyword evidence="7" id="KW-0799">Topoisomerase</keyword>
<proteinExistence type="inferred from homology"/>
<gene>
    <name evidence="13" type="ORF">PPERSA_10717</name>
</gene>
<dbReference type="InterPro" id="IPR013826">
    <property type="entry name" value="Topo_IA_cen_sub3"/>
</dbReference>
<dbReference type="PANTHER" id="PTHR11390">
    <property type="entry name" value="PROKARYOTIC DNA TOPOISOMERASE"/>
    <property type="match status" value="1"/>
</dbReference>
<dbReference type="Gene3D" id="1.10.460.10">
    <property type="entry name" value="Topoisomerase I, domain 2"/>
    <property type="match status" value="1"/>
</dbReference>
<evidence type="ECO:0000256" key="9">
    <source>
        <dbReference type="ARBA" id="ARBA00023235"/>
    </source>
</evidence>
<dbReference type="InterPro" id="IPR013497">
    <property type="entry name" value="Topo_IA_cen"/>
</dbReference>
<evidence type="ECO:0000256" key="1">
    <source>
        <dbReference type="ARBA" id="ARBA00000213"/>
    </source>
</evidence>
<dbReference type="PROSITE" id="PS50880">
    <property type="entry name" value="TOPRIM"/>
    <property type="match status" value="1"/>
</dbReference>
<evidence type="ECO:0000313" key="13">
    <source>
        <dbReference type="EMBL" id="KRX00218.1"/>
    </source>
</evidence>
<dbReference type="InterPro" id="IPR034144">
    <property type="entry name" value="TOPRIM_TopoIII"/>
</dbReference>
<dbReference type="SMART" id="SM00436">
    <property type="entry name" value="TOP1Bc"/>
    <property type="match status" value="1"/>
</dbReference>
<keyword evidence="9 13" id="KW-0413">Isomerase</keyword>
<dbReference type="GO" id="GO:0005634">
    <property type="term" value="C:nucleus"/>
    <property type="evidence" value="ECO:0007669"/>
    <property type="project" value="TreeGrafter"/>
</dbReference>
<accession>A0A0V0QDE0</accession>
<dbReference type="Gene3D" id="1.10.290.10">
    <property type="entry name" value="Topoisomerase I, domain 4"/>
    <property type="match status" value="1"/>
</dbReference>
<dbReference type="Gene3D" id="2.70.20.10">
    <property type="entry name" value="Topoisomerase I, domain 3"/>
    <property type="match status" value="1"/>
</dbReference>
<protein>
    <recommendedName>
        <fullName evidence="4">DNA topoisomerase</fullName>
        <ecNumber evidence="4">5.6.2.1</ecNumber>
    </recommendedName>
</protein>
<feature type="compositionally biased region" description="Low complexity" evidence="10">
    <location>
        <begin position="179"/>
        <end position="190"/>
    </location>
</feature>
<dbReference type="CDD" id="cd03362">
    <property type="entry name" value="TOPRIM_TopoIA_TopoIII"/>
    <property type="match status" value="1"/>
</dbReference>
<dbReference type="GO" id="GO:0006310">
    <property type="term" value="P:DNA recombination"/>
    <property type="evidence" value="ECO:0007669"/>
    <property type="project" value="TreeGrafter"/>
</dbReference>
<dbReference type="Proteomes" id="UP000054937">
    <property type="component" value="Unassembled WGS sequence"/>
</dbReference>
<dbReference type="OMA" id="CVEREDQ"/>
<feature type="region of interest" description="Disordered" evidence="10">
    <location>
        <begin position="24"/>
        <end position="48"/>
    </location>
</feature>
<dbReference type="InterPro" id="IPR000380">
    <property type="entry name" value="Topo_IA"/>
</dbReference>
<evidence type="ECO:0000256" key="3">
    <source>
        <dbReference type="ARBA" id="ARBA00009446"/>
    </source>
</evidence>
<dbReference type="InterPro" id="IPR003601">
    <property type="entry name" value="Topo_IA_2"/>
</dbReference>
<dbReference type="Pfam" id="PF23546">
    <property type="entry name" value="Zn_ribbon_TOP3B"/>
    <property type="match status" value="1"/>
</dbReference>
<dbReference type="PRINTS" id="PR00417">
    <property type="entry name" value="PRTPISMRASEI"/>
</dbReference>
<dbReference type="GO" id="GO:0003677">
    <property type="term" value="F:DNA binding"/>
    <property type="evidence" value="ECO:0007669"/>
    <property type="project" value="UniProtKB-KW"/>
</dbReference>
<dbReference type="Pfam" id="PF01751">
    <property type="entry name" value="Toprim"/>
    <property type="match status" value="1"/>
</dbReference>
<dbReference type="CDD" id="cd00186">
    <property type="entry name" value="TOP1Ac"/>
    <property type="match status" value="1"/>
</dbReference>
<feature type="compositionally biased region" description="Basic residues" evidence="10">
    <location>
        <begin position="1273"/>
        <end position="1287"/>
    </location>
</feature>
<feature type="region of interest" description="Disordered" evidence="10">
    <location>
        <begin position="141"/>
        <end position="238"/>
    </location>
</feature>
<keyword evidence="8" id="KW-0238">DNA-binding</keyword>
<feature type="domain" description="Topo IA-type catalytic" evidence="12">
    <location>
        <begin position="586"/>
        <end position="1011"/>
    </location>
</feature>
<feature type="compositionally biased region" description="Low complexity" evidence="10">
    <location>
        <begin position="1288"/>
        <end position="1298"/>
    </location>
</feature>
<evidence type="ECO:0000256" key="5">
    <source>
        <dbReference type="ARBA" id="ARBA00022723"/>
    </source>
</evidence>
<comment type="similarity">
    <text evidence="3">Belongs to the type IA topoisomerase family.</text>
</comment>
<dbReference type="SUPFAM" id="SSF56712">
    <property type="entry name" value="Prokaryotic type I DNA topoisomerase"/>
    <property type="match status" value="1"/>
</dbReference>
<comment type="caution">
    <text evidence="13">The sequence shown here is derived from an EMBL/GenBank/DDBJ whole genome shotgun (WGS) entry which is preliminary data.</text>
</comment>
<dbReference type="Gene3D" id="3.40.50.140">
    <property type="match status" value="1"/>
</dbReference>
<dbReference type="InterPro" id="IPR003602">
    <property type="entry name" value="Topo_IA_DNA-bd_dom"/>
</dbReference>
<comment type="catalytic activity">
    <reaction evidence="1">
        <text>ATP-independent breakage of single-stranded DNA, followed by passage and rejoining.</text>
        <dbReference type="EC" id="5.6.2.1"/>
    </reaction>
</comment>
<keyword evidence="6" id="KW-0862">Zinc</keyword>
<dbReference type="InterPro" id="IPR013825">
    <property type="entry name" value="Topo_IA_cen_sub2"/>
</dbReference>
<dbReference type="InterPro" id="IPR013824">
    <property type="entry name" value="Topo_IA_cen_sub1"/>
</dbReference>
<dbReference type="GO" id="GO:0006265">
    <property type="term" value="P:DNA topological change"/>
    <property type="evidence" value="ECO:0007669"/>
    <property type="project" value="InterPro"/>
</dbReference>
<dbReference type="GO" id="GO:0003917">
    <property type="term" value="F:DNA topoisomerase type I (single strand cut, ATP-independent) activity"/>
    <property type="evidence" value="ECO:0007669"/>
    <property type="project" value="UniProtKB-EC"/>
</dbReference>
<dbReference type="EMBL" id="LDAU01000194">
    <property type="protein sequence ID" value="KRX00218.1"/>
    <property type="molecule type" value="Genomic_DNA"/>
</dbReference>
<feature type="region of interest" description="Disordered" evidence="10">
    <location>
        <begin position="333"/>
        <end position="380"/>
    </location>
</feature>
<dbReference type="GO" id="GO:0006281">
    <property type="term" value="P:DNA repair"/>
    <property type="evidence" value="ECO:0007669"/>
    <property type="project" value="TreeGrafter"/>
</dbReference>
<feature type="compositionally biased region" description="Low complexity" evidence="10">
    <location>
        <begin position="221"/>
        <end position="235"/>
    </location>
</feature>
<evidence type="ECO:0000256" key="6">
    <source>
        <dbReference type="ARBA" id="ARBA00022833"/>
    </source>
</evidence>
<evidence type="ECO:0000256" key="2">
    <source>
        <dbReference type="ARBA" id="ARBA00001946"/>
    </source>
</evidence>
<feature type="domain" description="Toprim" evidence="11">
    <location>
        <begin position="419"/>
        <end position="569"/>
    </location>
</feature>